<keyword evidence="1" id="KW-0732">Signal</keyword>
<dbReference type="Proteomes" id="UP000009226">
    <property type="component" value="Chromosome"/>
</dbReference>
<dbReference type="SUPFAM" id="SSF55383">
    <property type="entry name" value="Copper amine oxidase, domain N"/>
    <property type="match status" value="2"/>
</dbReference>
<name>F6B9Z6_DESCC</name>
<dbReference type="eggNOG" id="COG0860">
    <property type="taxonomic scope" value="Bacteria"/>
</dbReference>
<keyword evidence="4" id="KW-1185">Reference proteome</keyword>
<protein>
    <submittedName>
        <fullName evidence="3">Copper amine oxidase-like domain-containing protein</fullName>
    </submittedName>
</protein>
<feature type="chain" id="PRO_5003333494" evidence="1">
    <location>
        <begin position="24"/>
        <end position="545"/>
    </location>
</feature>
<dbReference type="Pfam" id="PF07833">
    <property type="entry name" value="Cu_amine_oxidN1"/>
    <property type="match status" value="1"/>
</dbReference>
<dbReference type="Gene3D" id="3.30.457.10">
    <property type="entry name" value="Copper amine oxidase-like, N-terminal domain"/>
    <property type="match status" value="1"/>
</dbReference>
<feature type="signal peptide" evidence="1">
    <location>
        <begin position="1"/>
        <end position="23"/>
    </location>
</feature>
<dbReference type="STRING" id="868595.Desca_2126"/>
<dbReference type="EMBL" id="CP002736">
    <property type="protein sequence ID" value="AEF94965.1"/>
    <property type="molecule type" value="Genomic_DNA"/>
</dbReference>
<dbReference type="HOGENOM" id="CLU_037609_0_0_9"/>
<evidence type="ECO:0000259" key="2">
    <source>
        <dbReference type="Pfam" id="PF07833"/>
    </source>
</evidence>
<reference evidence="3 4" key="1">
    <citation type="submission" date="2011-05" db="EMBL/GenBank/DDBJ databases">
        <title>Complete sequence of Desulfotomaculum carboxydivorans CO-1-SRB.</title>
        <authorList>
            <consortium name="US DOE Joint Genome Institute"/>
            <person name="Lucas S."/>
            <person name="Han J."/>
            <person name="Lapidus A."/>
            <person name="Cheng J.-F."/>
            <person name="Goodwin L."/>
            <person name="Pitluck S."/>
            <person name="Peters L."/>
            <person name="Mikhailova N."/>
            <person name="Lu M."/>
            <person name="Han C."/>
            <person name="Tapia R."/>
            <person name="Land M."/>
            <person name="Hauser L."/>
            <person name="Kyrpides N."/>
            <person name="Ivanova N."/>
            <person name="Pagani I."/>
            <person name="Stams A."/>
            <person name="Plugge C."/>
            <person name="Muyzer G."/>
            <person name="Kuever J."/>
            <person name="Parshina S."/>
            <person name="Ivanova A."/>
            <person name="Nazina T."/>
            <person name="Woyke T."/>
        </authorList>
    </citation>
    <scope>NUCLEOTIDE SEQUENCE [LARGE SCALE GENOMIC DNA]</scope>
    <source>
        <strain evidence="4">DSM 14880 / VKM B-2319 / CO-1-SRB</strain>
    </source>
</reference>
<feature type="domain" description="Copper amine oxidase-like N-terminal" evidence="2">
    <location>
        <begin position="439"/>
        <end position="538"/>
    </location>
</feature>
<proteinExistence type="predicted"/>
<dbReference type="InterPro" id="IPR012854">
    <property type="entry name" value="Cu_amine_oxidase-like_N"/>
</dbReference>
<organism evidence="3 4">
    <name type="scientific">Desulfotomaculum nigrificans (strain DSM 14880 / VKM B-2319 / CO-1-SRB)</name>
    <name type="common">Desulfotomaculum carboxydivorans</name>
    <dbReference type="NCBI Taxonomy" id="868595"/>
    <lineage>
        <taxon>Bacteria</taxon>
        <taxon>Bacillati</taxon>
        <taxon>Bacillota</taxon>
        <taxon>Clostridia</taxon>
        <taxon>Eubacteriales</taxon>
        <taxon>Desulfotomaculaceae</taxon>
        <taxon>Desulfotomaculum</taxon>
    </lineage>
</organism>
<dbReference type="KEGG" id="dca:Desca_2126"/>
<dbReference type="AlphaFoldDB" id="F6B9Z6"/>
<dbReference type="InterPro" id="IPR036582">
    <property type="entry name" value="Mao_N_sf"/>
</dbReference>
<evidence type="ECO:0000313" key="4">
    <source>
        <dbReference type="Proteomes" id="UP000009226"/>
    </source>
</evidence>
<evidence type="ECO:0000256" key="1">
    <source>
        <dbReference type="SAM" id="SignalP"/>
    </source>
</evidence>
<gene>
    <name evidence="3" type="ordered locus">Desca_2126</name>
</gene>
<accession>F6B9Z6</accession>
<dbReference type="RefSeq" id="WP_013810558.1">
    <property type="nucleotide sequence ID" value="NC_015565.1"/>
</dbReference>
<sequence length="545" mass="60066" precursor="true">MKKYFVSMLTLLFCLILMFPAGAQTLTGDKQALVNKINLEGQQLQTQTQFTETAQGSAEYRITRLDGTLLMMTKELANIQGAKLNLDYQINSPAQQLGFKWKLSYNGKDYQGDVFLSGSQIIFTKDLLQLIKDINPAQDVPDPKSVPQYIYVDDPELANMWRAMLDSTKVQQMVPRLTNLIAFIVEAMPDKSVRVSGDKITLQLGQQDLKDAILSLTAKIKAEPDRFATLLAEYVTTVDATQSFAETKAQILRDLQDSIKNGEFPPTVEQIDQFFKETGLTLESLSYTMPEGTNGAGTFNLSLRFDDQKNVAGHINMVTEQTRNGDKLDGKLSLDVKVNIKDQGMDVGASMSGTYSQSKTSAASDSSLQVNVLSGQLPLLNIGLNVLSKANVDKNVKVDVPTLTPANSVDLKSLMPEDKVEAKGLLPIPGREQPVNVVLDGQPIGFDVQPFVQDKRTMVPVRNLAQALGGHVYFTNSNEVHIIKGNKNIVMFIGEDKYIVNGITRQMDVPVSVKAGRTMVPLRFVAEELGCQIGLADDTVYLRTK</sequence>
<evidence type="ECO:0000313" key="3">
    <source>
        <dbReference type="EMBL" id="AEF94965.1"/>
    </source>
</evidence>